<dbReference type="InterPro" id="IPR036938">
    <property type="entry name" value="PAP2/HPO_sf"/>
</dbReference>
<evidence type="ECO:0000256" key="1">
    <source>
        <dbReference type="ARBA" id="ARBA00004651"/>
    </source>
</evidence>
<dbReference type="Pfam" id="PF01569">
    <property type="entry name" value="PAP2"/>
    <property type="match status" value="1"/>
</dbReference>
<dbReference type="PANTHER" id="PTHR14969">
    <property type="entry name" value="SPHINGOSINE-1-PHOSPHATE PHOSPHOHYDROLASE"/>
    <property type="match status" value="1"/>
</dbReference>
<organism evidence="9 10">
    <name type="scientific">Pseudonocardia parietis</name>
    <dbReference type="NCBI Taxonomy" id="570936"/>
    <lineage>
        <taxon>Bacteria</taxon>
        <taxon>Bacillati</taxon>
        <taxon>Actinomycetota</taxon>
        <taxon>Actinomycetes</taxon>
        <taxon>Pseudonocardiales</taxon>
        <taxon>Pseudonocardiaceae</taxon>
        <taxon>Pseudonocardia</taxon>
    </lineage>
</organism>
<evidence type="ECO:0000256" key="4">
    <source>
        <dbReference type="ARBA" id="ARBA00022801"/>
    </source>
</evidence>
<feature type="transmembrane region" description="Helical" evidence="7">
    <location>
        <begin position="96"/>
        <end position="116"/>
    </location>
</feature>
<proteinExistence type="predicted"/>
<keyword evidence="5 7" id="KW-1133">Transmembrane helix</keyword>
<feature type="transmembrane region" description="Helical" evidence="7">
    <location>
        <begin position="196"/>
        <end position="215"/>
    </location>
</feature>
<feature type="transmembrane region" description="Helical" evidence="7">
    <location>
        <begin position="164"/>
        <end position="184"/>
    </location>
</feature>
<dbReference type="CDD" id="cd03392">
    <property type="entry name" value="PAP2_like_2"/>
    <property type="match status" value="1"/>
</dbReference>
<feature type="transmembrane region" description="Helical" evidence="7">
    <location>
        <begin position="136"/>
        <end position="155"/>
    </location>
</feature>
<dbReference type="GO" id="GO:0050380">
    <property type="term" value="F:undecaprenyl-diphosphatase activity"/>
    <property type="evidence" value="ECO:0007669"/>
    <property type="project" value="UniProtKB-EC"/>
</dbReference>
<comment type="subcellular location">
    <subcellularLocation>
        <location evidence="1">Cell membrane</location>
        <topology evidence="1">Multi-pass membrane protein</topology>
    </subcellularLocation>
</comment>
<accession>A0ABS4VUJ0</accession>
<evidence type="ECO:0000256" key="2">
    <source>
        <dbReference type="ARBA" id="ARBA00022475"/>
    </source>
</evidence>
<dbReference type="Proteomes" id="UP001519295">
    <property type="component" value="Unassembled WGS sequence"/>
</dbReference>
<protein>
    <submittedName>
        <fullName evidence="9">Undecaprenyl-diphosphatase</fullName>
        <ecNumber evidence="9">3.6.1.27</ecNumber>
    </submittedName>
</protein>
<dbReference type="EMBL" id="JAGINU010000001">
    <property type="protein sequence ID" value="MBP2367209.1"/>
    <property type="molecule type" value="Genomic_DNA"/>
</dbReference>
<evidence type="ECO:0000256" key="7">
    <source>
        <dbReference type="SAM" id="Phobius"/>
    </source>
</evidence>
<gene>
    <name evidence="9" type="ORF">JOF36_002905</name>
</gene>
<comment type="caution">
    <text evidence="9">The sequence shown here is derived from an EMBL/GenBank/DDBJ whole genome shotgun (WGS) entry which is preliminary data.</text>
</comment>
<dbReference type="SMART" id="SM00014">
    <property type="entry name" value="acidPPc"/>
    <property type="match status" value="1"/>
</dbReference>
<evidence type="ECO:0000256" key="6">
    <source>
        <dbReference type="ARBA" id="ARBA00023136"/>
    </source>
</evidence>
<evidence type="ECO:0000313" key="9">
    <source>
        <dbReference type="EMBL" id="MBP2367209.1"/>
    </source>
</evidence>
<dbReference type="PANTHER" id="PTHR14969:SF62">
    <property type="entry name" value="DECAPRENYLPHOSPHORYL-5-PHOSPHORIBOSE PHOSPHATASE RV3807C-RELATED"/>
    <property type="match status" value="1"/>
</dbReference>
<keyword evidence="10" id="KW-1185">Reference proteome</keyword>
<evidence type="ECO:0000259" key="8">
    <source>
        <dbReference type="SMART" id="SM00014"/>
    </source>
</evidence>
<evidence type="ECO:0000313" key="10">
    <source>
        <dbReference type="Proteomes" id="UP001519295"/>
    </source>
</evidence>
<dbReference type="RefSeq" id="WP_210027331.1">
    <property type="nucleotide sequence ID" value="NZ_JAGINU010000001.1"/>
</dbReference>
<sequence>MSSAGGSEDHRRAPWRTGVAAAGLLVLAGVLIAIAHTGGFRAGDTGAAIGLAADRVPGLTTAALVVTTIGNTAGSAAVGLLGGAVLARRGHWAEGICLAAVPLVASGVFTLVKRLLDRARPPADLQALAVANESLPSGHATMVAAAWTALVLVLWPHLAARGRVLLTGFAVLWAATIGFTRVYLGVHWLSDVLAGWALGAGLAVAGVTVLAVVMARRGVRAESPRGPG</sequence>
<keyword evidence="4 9" id="KW-0378">Hydrolase</keyword>
<dbReference type="Gene3D" id="1.20.144.10">
    <property type="entry name" value="Phosphatidic acid phosphatase type 2/haloperoxidase"/>
    <property type="match status" value="1"/>
</dbReference>
<keyword evidence="3 7" id="KW-0812">Transmembrane</keyword>
<feature type="domain" description="Phosphatidic acid phosphatase type 2/haloperoxidase" evidence="8">
    <location>
        <begin position="96"/>
        <end position="207"/>
    </location>
</feature>
<feature type="transmembrane region" description="Helical" evidence="7">
    <location>
        <begin position="62"/>
        <end position="84"/>
    </location>
</feature>
<keyword evidence="2" id="KW-1003">Cell membrane</keyword>
<keyword evidence="6 7" id="KW-0472">Membrane</keyword>
<evidence type="ECO:0000256" key="3">
    <source>
        <dbReference type="ARBA" id="ARBA00022692"/>
    </source>
</evidence>
<dbReference type="SUPFAM" id="SSF48317">
    <property type="entry name" value="Acid phosphatase/Vanadium-dependent haloperoxidase"/>
    <property type="match status" value="1"/>
</dbReference>
<evidence type="ECO:0000256" key="5">
    <source>
        <dbReference type="ARBA" id="ARBA00022989"/>
    </source>
</evidence>
<name>A0ABS4VUJ0_9PSEU</name>
<reference evidence="9 10" key="1">
    <citation type="submission" date="2021-03" db="EMBL/GenBank/DDBJ databases">
        <title>Sequencing the genomes of 1000 actinobacteria strains.</title>
        <authorList>
            <person name="Klenk H.-P."/>
        </authorList>
    </citation>
    <scope>NUCLEOTIDE SEQUENCE [LARGE SCALE GENOMIC DNA]</scope>
    <source>
        <strain evidence="9 10">DSM 45256</strain>
    </source>
</reference>
<dbReference type="EC" id="3.6.1.27" evidence="9"/>
<dbReference type="InterPro" id="IPR000326">
    <property type="entry name" value="PAP2/HPO"/>
</dbReference>